<organism evidence="1 2">
    <name type="scientific">Pleuronectes platessa</name>
    <name type="common">European plaice</name>
    <dbReference type="NCBI Taxonomy" id="8262"/>
    <lineage>
        <taxon>Eukaryota</taxon>
        <taxon>Metazoa</taxon>
        <taxon>Chordata</taxon>
        <taxon>Craniata</taxon>
        <taxon>Vertebrata</taxon>
        <taxon>Euteleostomi</taxon>
        <taxon>Actinopterygii</taxon>
        <taxon>Neopterygii</taxon>
        <taxon>Teleostei</taxon>
        <taxon>Neoteleostei</taxon>
        <taxon>Acanthomorphata</taxon>
        <taxon>Carangaria</taxon>
        <taxon>Pleuronectiformes</taxon>
        <taxon>Pleuronectoidei</taxon>
        <taxon>Pleuronectidae</taxon>
        <taxon>Pleuronectes</taxon>
    </lineage>
</organism>
<gene>
    <name evidence="1" type="ORF">PLEPLA_LOCUS2420</name>
</gene>
<reference evidence="1" key="1">
    <citation type="submission" date="2020-03" db="EMBL/GenBank/DDBJ databases">
        <authorList>
            <person name="Weist P."/>
        </authorList>
    </citation>
    <scope>NUCLEOTIDE SEQUENCE</scope>
</reference>
<evidence type="ECO:0000313" key="1">
    <source>
        <dbReference type="EMBL" id="CAB1414711.1"/>
    </source>
</evidence>
<dbReference type="EMBL" id="CADEAL010000119">
    <property type="protein sequence ID" value="CAB1414711.1"/>
    <property type="molecule type" value="Genomic_DNA"/>
</dbReference>
<name>A0A9N7TKT8_PLEPL</name>
<keyword evidence="2" id="KW-1185">Reference proteome</keyword>
<dbReference type="AlphaFoldDB" id="A0A9N7TKT8"/>
<protein>
    <submittedName>
        <fullName evidence="1">Uncharacterized protein</fullName>
    </submittedName>
</protein>
<evidence type="ECO:0000313" key="2">
    <source>
        <dbReference type="Proteomes" id="UP001153269"/>
    </source>
</evidence>
<dbReference type="Proteomes" id="UP001153269">
    <property type="component" value="Unassembled WGS sequence"/>
</dbReference>
<accession>A0A9N7TKT8</accession>
<sequence>MDQIEERLAEEARKYDHLYNLSLTDYKDTQMACNSWKDISANVGLQVDEAVPQNAATLPRPPTLSTARARAGGVAAFRSLGQPSFTPTQDIAQEDDGQSTQQHHITVLGFKGSDAMPGSYVGIPLKPISGALDIKTNPDTCPFLQPYFLPTLKSPSANLGWNVTMVTSRSRERCAVIHHASPVLPGKCSRPGLSTEGDERWYGFMGECMESLSSLIHLPKDALVVALPSVGNPTLGHIHNVHRATTMG</sequence>
<comment type="caution">
    <text evidence="1">The sequence shown here is derived from an EMBL/GenBank/DDBJ whole genome shotgun (WGS) entry which is preliminary data.</text>
</comment>
<proteinExistence type="predicted"/>